<reference evidence="5" key="1">
    <citation type="journal article" date="2019" name="Int. J. Syst. Evol. Microbiol.">
        <title>The Global Catalogue of Microorganisms (GCM) 10K type strain sequencing project: providing services to taxonomists for standard genome sequencing and annotation.</title>
        <authorList>
            <consortium name="The Broad Institute Genomics Platform"/>
            <consortium name="The Broad Institute Genome Sequencing Center for Infectious Disease"/>
            <person name="Wu L."/>
            <person name="Ma J."/>
        </authorList>
    </citation>
    <scope>NUCLEOTIDE SEQUENCE [LARGE SCALE GENOMIC DNA]</scope>
    <source>
        <strain evidence="5">CGMCC 4.7237</strain>
    </source>
</reference>
<dbReference type="InterPro" id="IPR050090">
    <property type="entry name" value="Tyrosine_recombinase_XerCD"/>
</dbReference>
<dbReference type="Pfam" id="PF00589">
    <property type="entry name" value="Phage_integrase"/>
    <property type="match status" value="1"/>
</dbReference>
<dbReference type="InterPro" id="IPR002104">
    <property type="entry name" value="Integrase_catalytic"/>
</dbReference>
<dbReference type="EMBL" id="JBHSBB010000015">
    <property type="protein sequence ID" value="MFC4034609.1"/>
    <property type="molecule type" value="Genomic_DNA"/>
</dbReference>
<protein>
    <submittedName>
        <fullName evidence="4">Tyrosine-type recombinase/integrase</fullName>
    </submittedName>
</protein>
<sequence>MPETTTSLPATGRTRRHEYADKELSFPSRFISGSLEAAPALAATLPQPHGDLSTASAQSIAEVVRGIGQMSANTRSKRVQVTRTMLDYLSDFPGATWQERWDACPIAPGGVNSSDLSQELGFGRDLNTGLRSLICLRVIQPSLRAFRSQTFPSFATPFHEAQNDPLLDAFHDRVQAHDMSWQHKRNALNDICALLAVQGVSLSDVTPAAMLHHGHESRRAAVALGLGEARKVVFPGICAWNVLHAMGHFPLDTPTTLRAALTRGQLSVEDLIDRYPIRNQGIRQLLIDYCSRRMVETDYATLSHICYLLGSMFWRKVEQINPDQADLRLTSETYAAWRQAITVRDDGKPRRQQDDIIITVRSLYLDLHTWAAQEPERWARWVVPCPIPPGELRGLGKRRRRHDERTADRTRQRQPLLPVLAEHVENRYDHARRLLEQATSTPDGVSFVLDSRTYRRTVTESDRKIARHETPPIKVTDEATGRLIHITTDEETAFWDWASIEVLRHSGIRIEELCELSHLNIRQYQRPSGEVVGLLVIAPSKTDRERVIPMSPDLFHVIACLIRRHTRDGQPIPLVSRYDPHDKLWSTPLPFLFQRRIGANREVIGTNTVLNMIRRRCEALGETHPGFRDLHFTPHDFRRIFATELVNSGLPIHIGAALLGHLNIQTTRGYVAVFDEDVIRHYVTHLDNRRKIRPSDEYRPASPEEWDEFTEHFDKRKVELGSCGRPYGTPCQHEHACIRCPMLHVNPKMLARLDELEKDLLARRDRAEREGWAGEIEGLNLTLALLRSKRDESQRMARRPAVDLGIPARRRPKESE</sequence>
<dbReference type="InterPro" id="IPR011010">
    <property type="entry name" value="DNA_brk_join_enz"/>
</dbReference>
<dbReference type="RefSeq" id="WP_386433120.1">
    <property type="nucleotide sequence ID" value="NZ_JBHSBB010000015.1"/>
</dbReference>
<evidence type="ECO:0000259" key="3">
    <source>
        <dbReference type="PROSITE" id="PS51898"/>
    </source>
</evidence>
<proteinExistence type="predicted"/>
<evidence type="ECO:0000256" key="1">
    <source>
        <dbReference type="ARBA" id="ARBA00023172"/>
    </source>
</evidence>
<gene>
    <name evidence="4" type="ORF">ACFO3J_24495</name>
</gene>
<accession>A0ABV8HRD2</accession>
<evidence type="ECO:0000313" key="5">
    <source>
        <dbReference type="Proteomes" id="UP001595765"/>
    </source>
</evidence>
<name>A0ABV8HRD2_9ACTN</name>
<dbReference type="InterPro" id="IPR013762">
    <property type="entry name" value="Integrase-like_cat_sf"/>
</dbReference>
<feature type="domain" description="Tyr recombinase" evidence="3">
    <location>
        <begin position="470"/>
        <end position="683"/>
    </location>
</feature>
<keyword evidence="1" id="KW-0233">DNA recombination</keyword>
<evidence type="ECO:0000313" key="4">
    <source>
        <dbReference type="EMBL" id="MFC4034609.1"/>
    </source>
</evidence>
<comment type="caution">
    <text evidence="4">The sequence shown here is derived from an EMBL/GenBank/DDBJ whole genome shotgun (WGS) entry which is preliminary data.</text>
</comment>
<dbReference type="PANTHER" id="PTHR30349">
    <property type="entry name" value="PHAGE INTEGRASE-RELATED"/>
    <property type="match status" value="1"/>
</dbReference>
<organism evidence="4 5">
    <name type="scientific">Streptomyces polygonati</name>
    <dbReference type="NCBI Taxonomy" id="1617087"/>
    <lineage>
        <taxon>Bacteria</taxon>
        <taxon>Bacillati</taxon>
        <taxon>Actinomycetota</taxon>
        <taxon>Actinomycetes</taxon>
        <taxon>Kitasatosporales</taxon>
        <taxon>Streptomycetaceae</taxon>
        <taxon>Streptomyces</taxon>
    </lineage>
</organism>
<dbReference type="PROSITE" id="PS51898">
    <property type="entry name" value="TYR_RECOMBINASE"/>
    <property type="match status" value="1"/>
</dbReference>
<keyword evidence="5" id="KW-1185">Reference proteome</keyword>
<evidence type="ECO:0000256" key="2">
    <source>
        <dbReference type="SAM" id="MobiDB-lite"/>
    </source>
</evidence>
<dbReference type="PANTHER" id="PTHR30349:SF64">
    <property type="entry name" value="PROPHAGE INTEGRASE INTD-RELATED"/>
    <property type="match status" value="1"/>
</dbReference>
<feature type="region of interest" description="Disordered" evidence="2">
    <location>
        <begin position="790"/>
        <end position="816"/>
    </location>
</feature>
<dbReference type="Gene3D" id="1.10.443.10">
    <property type="entry name" value="Intergrase catalytic core"/>
    <property type="match status" value="1"/>
</dbReference>
<dbReference type="CDD" id="cd00397">
    <property type="entry name" value="DNA_BRE_C"/>
    <property type="match status" value="1"/>
</dbReference>
<dbReference type="SUPFAM" id="SSF56349">
    <property type="entry name" value="DNA breaking-rejoining enzymes"/>
    <property type="match status" value="1"/>
</dbReference>
<dbReference type="Proteomes" id="UP001595765">
    <property type="component" value="Unassembled WGS sequence"/>
</dbReference>